<sequence>MRLINTFPLQFIGSGKMGYFAKLFPPFYKYAVFLFVGFEFVYSAIVLAISEAYYKSTSNVLPIAYKMFEDTLKKRKPGFDWTPAEQQILETHKNELLILWIISIIGVLLCMLVIIPQFFDFNDKRGNPSHLCLVRRTIAWILYIAVAIYVIILGIAVVYLWSDGGAARKHFLDHFEAAEKEEQFISEIERVFLCESDDDNEVEPQVLCYRKIRHSLISEQWLDLLLLVYIVGHVLAFLAVPLFNKQLVKEDIEDDVYNNTNGKLLEA</sequence>
<organism evidence="2 3">
    <name type="scientific">Caenorhabditis angaria</name>
    <dbReference type="NCBI Taxonomy" id="860376"/>
    <lineage>
        <taxon>Eukaryota</taxon>
        <taxon>Metazoa</taxon>
        <taxon>Ecdysozoa</taxon>
        <taxon>Nematoda</taxon>
        <taxon>Chromadorea</taxon>
        <taxon>Rhabditida</taxon>
        <taxon>Rhabditina</taxon>
        <taxon>Rhabditomorpha</taxon>
        <taxon>Rhabditoidea</taxon>
        <taxon>Rhabditidae</taxon>
        <taxon>Peloderinae</taxon>
        <taxon>Caenorhabditis</taxon>
    </lineage>
</organism>
<name>A0A9P1ID65_9PELO</name>
<evidence type="ECO:0000256" key="1">
    <source>
        <dbReference type="SAM" id="Phobius"/>
    </source>
</evidence>
<keyword evidence="1" id="KW-0812">Transmembrane</keyword>
<feature type="transmembrane region" description="Helical" evidence="1">
    <location>
        <begin position="27"/>
        <end position="49"/>
    </location>
</feature>
<keyword evidence="1" id="KW-1133">Transmembrane helix</keyword>
<comment type="caution">
    <text evidence="2">The sequence shown here is derived from an EMBL/GenBank/DDBJ whole genome shotgun (WGS) entry which is preliminary data.</text>
</comment>
<feature type="transmembrane region" description="Helical" evidence="1">
    <location>
        <begin position="221"/>
        <end position="243"/>
    </location>
</feature>
<feature type="transmembrane region" description="Helical" evidence="1">
    <location>
        <begin position="138"/>
        <end position="161"/>
    </location>
</feature>
<reference evidence="2" key="1">
    <citation type="submission" date="2022-11" db="EMBL/GenBank/DDBJ databases">
        <authorList>
            <person name="Kikuchi T."/>
        </authorList>
    </citation>
    <scope>NUCLEOTIDE SEQUENCE</scope>
    <source>
        <strain evidence="2">PS1010</strain>
    </source>
</reference>
<gene>
    <name evidence="2" type="ORF">CAMP_LOCUS5320</name>
</gene>
<dbReference type="OrthoDB" id="5794738at2759"/>
<keyword evidence="3" id="KW-1185">Reference proteome</keyword>
<keyword evidence="1" id="KW-0472">Membrane</keyword>
<protein>
    <submittedName>
        <fullName evidence="2">Uncharacterized protein</fullName>
    </submittedName>
</protein>
<evidence type="ECO:0000313" key="3">
    <source>
        <dbReference type="Proteomes" id="UP001152747"/>
    </source>
</evidence>
<dbReference type="EMBL" id="CANHGI010000002">
    <property type="protein sequence ID" value="CAI5442683.1"/>
    <property type="molecule type" value="Genomic_DNA"/>
</dbReference>
<dbReference type="Proteomes" id="UP001152747">
    <property type="component" value="Unassembled WGS sequence"/>
</dbReference>
<proteinExistence type="predicted"/>
<evidence type="ECO:0000313" key="2">
    <source>
        <dbReference type="EMBL" id="CAI5442683.1"/>
    </source>
</evidence>
<dbReference type="AlphaFoldDB" id="A0A9P1ID65"/>
<accession>A0A9P1ID65</accession>
<feature type="transmembrane region" description="Helical" evidence="1">
    <location>
        <begin position="96"/>
        <end position="118"/>
    </location>
</feature>